<dbReference type="InterPro" id="IPR016032">
    <property type="entry name" value="Sig_transdc_resp-reg_C-effctor"/>
</dbReference>
<keyword evidence="6" id="KW-1185">Reference proteome</keyword>
<evidence type="ECO:0000313" key="5">
    <source>
        <dbReference type="EMBL" id="CCH54164.1"/>
    </source>
</evidence>
<dbReference type="InterPro" id="IPR011042">
    <property type="entry name" value="6-blade_b-propeller_TolB-like"/>
</dbReference>
<keyword evidence="3" id="KW-1133">Transmembrane helix</keyword>
<dbReference type="SUPFAM" id="SSF82171">
    <property type="entry name" value="DPP6 N-terminal domain-like"/>
    <property type="match status" value="2"/>
</dbReference>
<accession>I2GJT9</accession>
<protein>
    <recommendedName>
        <fullName evidence="4">OmpR/PhoB-type domain-containing protein</fullName>
    </recommendedName>
</protein>
<dbReference type="STRING" id="1185876.BN8_03309"/>
<gene>
    <name evidence="5" type="ORF">BN8_03309</name>
</gene>
<comment type="caution">
    <text evidence="5">The sequence shown here is derived from an EMBL/GenBank/DDBJ whole genome shotgun (WGS) entry which is preliminary data.</text>
</comment>
<evidence type="ECO:0000256" key="3">
    <source>
        <dbReference type="SAM" id="Phobius"/>
    </source>
</evidence>
<dbReference type="GO" id="GO:0006355">
    <property type="term" value="P:regulation of DNA-templated transcription"/>
    <property type="evidence" value="ECO:0007669"/>
    <property type="project" value="InterPro"/>
</dbReference>
<name>I2GJT9_9BACT</name>
<dbReference type="PROSITE" id="PS51755">
    <property type="entry name" value="OMPR_PHOB"/>
    <property type="match status" value="1"/>
</dbReference>
<evidence type="ECO:0000256" key="2">
    <source>
        <dbReference type="PROSITE-ProRule" id="PRU01091"/>
    </source>
</evidence>
<feature type="domain" description="OmpR/PhoB-type" evidence="4">
    <location>
        <begin position="2"/>
        <end position="101"/>
    </location>
</feature>
<evidence type="ECO:0000313" key="6">
    <source>
        <dbReference type="Proteomes" id="UP000009309"/>
    </source>
</evidence>
<dbReference type="CDD" id="cd00383">
    <property type="entry name" value="trans_reg_C"/>
    <property type="match status" value="1"/>
</dbReference>
<dbReference type="PANTHER" id="PTHR36842:SF1">
    <property type="entry name" value="PROTEIN TOLB"/>
    <property type="match status" value="1"/>
</dbReference>
<dbReference type="GO" id="GO:0003677">
    <property type="term" value="F:DNA binding"/>
    <property type="evidence" value="ECO:0007669"/>
    <property type="project" value="UniProtKB-UniRule"/>
</dbReference>
<dbReference type="InterPro" id="IPR036388">
    <property type="entry name" value="WH-like_DNA-bd_sf"/>
</dbReference>
<dbReference type="OrthoDB" id="9815657at2"/>
<dbReference type="AlphaFoldDB" id="I2GJT9"/>
<dbReference type="SUPFAM" id="SSF46894">
    <property type="entry name" value="C-terminal effector domain of the bipartite response regulators"/>
    <property type="match status" value="1"/>
</dbReference>
<dbReference type="Gene3D" id="1.10.10.10">
    <property type="entry name" value="Winged helix-like DNA-binding domain superfamily/Winged helix DNA-binding domain"/>
    <property type="match status" value="1"/>
</dbReference>
<dbReference type="SMART" id="SM00862">
    <property type="entry name" value="Trans_reg_C"/>
    <property type="match status" value="1"/>
</dbReference>
<dbReference type="Pfam" id="PF00486">
    <property type="entry name" value="Trans_reg_C"/>
    <property type="match status" value="1"/>
</dbReference>
<sequence length="714" mass="80108">MRNVFRIDTIEVDCWTLELTGPDGVRHKLEPKIIALLHYLATRQGELVSKDELLQQVWPDVIVSDDTLHQIISKIRRLASERFPGQIRIETVKKRGYRLTSPVEWITHTPESDTLVSHQPVLEPVEQPVGLQPARLFRYPWMLGLLLVALVIGGGVALWGREQATPARPEIITAVSLPGEELWADASSDGTRLVFAKDGYGARHPVGKSLYVSSFPGGVPIQITHPAPGCKDLFPVWSPDNRFVYFIRILSESSAAVCRMPVDRWQDVQQLYRLASPYLIGVDIHPNGKSMVYAYRLSPEQPYRIYSLALDTFVEEQLSTPPAGVTGDMYPRFSPDGTQISFKQQLTAGNERLYTLELANRQVRPLTQTYPAISGSSWHSNGRRVIFGASLAGKSNLWSVDVPLASTDTPALILSTGANLFNPIIAGPWLVFEQYEADRNLQRVPLGRPEEAQHLFPHQPGRQYGKGRFLDNGRRVVYVSNEHDSPEVWIRSTTDDSPPKRLTDFRCQSIRHLAISPDERWVVIDVQGTVGSCFVRVHLTSGAVDTLLADRQLNAFPTYHPSGQYLVYSTLRQGRWELSRLWLDKKRESEPLGVEGFVSQFSSDGTELLFTGKGRSGLWKVQVGQWKAITAVCPDLSPLDESGWVLTSTGIVRVRRTTRGAQLVLDSPKANRRRVLLDSLTYLPNDGLCYDETSHQVLFTVPLNPQSDLKAIRL</sequence>
<dbReference type="EMBL" id="CAIT01000006">
    <property type="protein sequence ID" value="CCH54164.1"/>
    <property type="molecule type" value="Genomic_DNA"/>
</dbReference>
<dbReference type="Proteomes" id="UP000009309">
    <property type="component" value="Unassembled WGS sequence"/>
</dbReference>
<dbReference type="GO" id="GO:0000160">
    <property type="term" value="P:phosphorelay signal transduction system"/>
    <property type="evidence" value="ECO:0007669"/>
    <property type="project" value="InterPro"/>
</dbReference>
<keyword evidence="1 2" id="KW-0238">DNA-binding</keyword>
<evidence type="ECO:0000256" key="1">
    <source>
        <dbReference type="ARBA" id="ARBA00023125"/>
    </source>
</evidence>
<feature type="transmembrane region" description="Helical" evidence="3">
    <location>
        <begin position="141"/>
        <end position="160"/>
    </location>
</feature>
<keyword evidence="3" id="KW-0472">Membrane</keyword>
<evidence type="ECO:0000259" key="4">
    <source>
        <dbReference type="PROSITE" id="PS51755"/>
    </source>
</evidence>
<proteinExistence type="predicted"/>
<dbReference type="eggNOG" id="COG3710">
    <property type="taxonomic scope" value="Bacteria"/>
</dbReference>
<dbReference type="eggNOG" id="COG0823">
    <property type="taxonomic scope" value="Bacteria"/>
</dbReference>
<organism evidence="5 6">
    <name type="scientific">Fibrisoma limi BUZ 3</name>
    <dbReference type="NCBI Taxonomy" id="1185876"/>
    <lineage>
        <taxon>Bacteria</taxon>
        <taxon>Pseudomonadati</taxon>
        <taxon>Bacteroidota</taxon>
        <taxon>Cytophagia</taxon>
        <taxon>Cytophagales</taxon>
        <taxon>Spirosomataceae</taxon>
        <taxon>Fibrisoma</taxon>
    </lineage>
</organism>
<feature type="DNA-binding region" description="OmpR/PhoB-type" evidence="2">
    <location>
        <begin position="2"/>
        <end position="101"/>
    </location>
</feature>
<reference evidence="5 6" key="1">
    <citation type="journal article" date="2012" name="J. Bacteriol.">
        <title>Genome Sequence of the Filamentous Bacterium Fibrisoma limi BUZ 3T.</title>
        <authorList>
            <person name="Filippini M."/>
            <person name="Qi W."/>
            <person name="Jaenicke S."/>
            <person name="Goesmann A."/>
            <person name="Smits T.H."/>
            <person name="Bagheri H.C."/>
        </authorList>
    </citation>
    <scope>NUCLEOTIDE SEQUENCE [LARGE SCALE GENOMIC DNA]</scope>
    <source>
        <strain evidence="6">BUZ 3T</strain>
    </source>
</reference>
<keyword evidence="3" id="KW-0812">Transmembrane</keyword>
<dbReference type="Gene3D" id="2.120.10.30">
    <property type="entry name" value="TolB, C-terminal domain"/>
    <property type="match status" value="3"/>
</dbReference>
<dbReference type="InterPro" id="IPR001867">
    <property type="entry name" value="OmpR/PhoB-type_DNA-bd"/>
</dbReference>
<dbReference type="PANTHER" id="PTHR36842">
    <property type="entry name" value="PROTEIN TOLB HOMOLOG"/>
    <property type="match status" value="1"/>
</dbReference>
<dbReference type="RefSeq" id="WP_009282744.1">
    <property type="nucleotide sequence ID" value="NZ_CAIT01000006.1"/>
</dbReference>